<dbReference type="InterPro" id="IPR018044">
    <property type="entry name" value="Peptidase_S11"/>
</dbReference>
<dbReference type="EC" id="3.4.16.4" evidence="13"/>
<dbReference type="InterPro" id="IPR012338">
    <property type="entry name" value="Beta-lactam/transpept-like"/>
</dbReference>
<dbReference type="SUPFAM" id="SSF56601">
    <property type="entry name" value="beta-lactamase/transpeptidase-like"/>
    <property type="match status" value="1"/>
</dbReference>
<dbReference type="RefSeq" id="WP_082312473.1">
    <property type="nucleotide sequence ID" value="NZ_JACIEN010000006.1"/>
</dbReference>
<evidence type="ECO:0000256" key="2">
    <source>
        <dbReference type="ARBA" id="ARBA00022729"/>
    </source>
</evidence>
<sequence>MTSALFSRTAAPLFSGLAALFFSASMALAAPAIVVDASSGRVLHAEDATLAWYPASITKLMTTYVVLSEIRAGRVTFETPLAVSATATAVIPSKMGFKPGTEVTVDNALKMIMVKSANDMAVALAEGVGGSVENFAGMMNASASRLGMHDSYFVNPHGLPDERQRTSARDMAVLARALLTEFPQYKDYFGIGAIRFGKRIMRNTNGLIGRYPGADGMKTGFICASGFNVVATATRGGRTLITVVLGAHNATERTIRAAALFDKGFASAGWGGSSLEAMPASYTSPPDMREAVCGRNRGTVGEDGDEIQPVEANAGLFNIFSPSPGLSKVMGDKPGTLGPREPTTPIDVYVGRAPGSKAAPAAVAATPPAATPTAARAFAPQEAEGTTLSGSGPMVLQGAVRPPPRPAIKTKAPAKKAVQKTPPARKVSGN</sequence>
<keyword evidence="4" id="KW-0133">Cell shape</keyword>
<dbReference type="GO" id="GO:0009002">
    <property type="term" value="F:serine-type D-Ala-D-Ala carboxypeptidase activity"/>
    <property type="evidence" value="ECO:0007669"/>
    <property type="project" value="UniProtKB-EC"/>
</dbReference>
<comment type="similarity">
    <text evidence="1 9">Belongs to the peptidase S11 family.</text>
</comment>
<dbReference type="EMBL" id="JACIEN010000006">
    <property type="protein sequence ID" value="MBB4019210.1"/>
    <property type="molecule type" value="Genomic_DNA"/>
</dbReference>
<evidence type="ECO:0000259" key="12">
    <source>
        <dbReference type="Pfam" id="PF00768"/>
    </source>
</evidence>
<keyword evidence="6" id="KW-0961">Cell wall biogenesis/degradation</keyword>
<feature type="region of interest" description="Disordered" evidence="10">
    <location>
        <begin position="372"/>
        <end position="430"/>
    </location>
</feature>
<comment type="caution">
    <text evidence="13">The sequence shown here is derived from an EMBL/GenBank/DDBJ whole genome shotgun (WGS) entry which is preliminary data.</text>
</comment>
<proteinExistence type="inferred from homology"/>
<dbReference type="PANTHER" id="PTHR21581:SF6">
    <property type="entry name" value="TRAFFICKING PROTEIN PARTICLE COMPLEX SUBUNIT 12"/>
    <property type="match status" value="1"/>
</dbReference>
<evidence type="ECO:0000256" key="11">
    <source>
        <dbReference type="SAM" id="SignalP"/>
    </source>
</evidence>
<keyword evidence="3 13" id="KW-0378">Hydrolase</keyword>
<feature type="binding site" evidence="8">
    <location>
        <position position="218"/>
    </location>
    <ligand>
        <name>substrate</name>
    </ligand>
</feature>
<evidence type="ECO:0000256" key="1">
    <source>
        <dbReference type="ARBA" id="ARBA00007164"/>
    </source>
</evidence>
<dbReference type="InterPro" id="IPR001967">
    <property type="entry name" value="Peptidase_S11_N"/>
</dbReference>
<feature type="active site" description="Proton acceptor" evidence="7">
    <location>
        <position position="59"/>
    </location>
</feature>
<dbReference type="GO" id="GO:0006508">
    <property type="term" value="P:proteolysis"/>
    <property type="evidence" value="ECO:0007669"/>
    <property type="project" value="InterPro"/>
</dbReference>
<feature type="signal peptide" evidence="11">
    <location>
        <begin position="1"/>
        <end position="29"/>
    </location>
</feature>
<evidence type="ECO:0000256" key="5">
    <source>
        <dbReference type="ARBA" id="ARBA00022984"/>
    </source>
</evidence>
<dbReference type="Proteomes" id="UP000577362">
    <property type="component" value="Unassembled WGS sequence"/>
</dbReference>
<reference evidence="13 14" key="1">
    <citation type="submission" date="2020-08" db="EMBL/GenBank/DDBJ databases">
        <title>Genomic Encyclopedia of Type Strains, Phase IV (KMG-IV): sequencing the most valuable type-strain genomes for metagenomic binning, comparative biology and taxonomic classification.</title>
        <authorList>
            <person name="Goeker M."/>
        </authorList>
    </citation>
    <scope>NUCLEOTIDE SEQUENCE [LARGE SCALE GENOMIC DNA]</scope>
    <source>
        <strain evidence="13 14">DSM 103737</strain>
    </source>
</reference>
<keyword evidence="14" id="KW-1185">Reference proteome</keyword>
<evidence type="ECO:0000256" key="4">
    <source>
        <dbReference type="ARBA" id="ARBA00022960"/>
    </source>
</evidence>
<feature type="active site" description="Acyl-ester intermediate" evidence="7">
    <location>
        <position position="56"/>
    </location>
</feature>
<organism evidence="13 14">
    <name type="scientific">Chelatococcus caeni</name>
    <dbReference type="NCBI Taxonomy" id="1348468"/>
    <lineage>
        <taxon>Bacteria</taxon>
        <taxon>Pseudomonadati</taxon>
        <taxon>Pseudomonadota</taxon>
        <taxon>Alphaproteobacteria</taxon>
        <taxon>Hyphomicrobiales</taxon>
        <taxon>Chelatococcaceae</taxon>
        <taxon>Chelatococcus</taxon>
    </lineage>
</organism>
<dbReference type="PANTHER" id="PTHR21581">
    <property type="entry name" value="D-ALANYL-D-ALANINE CARBOXYPEPTIDASE"/>
    <property type="match status" value="1"/>
</dbReference>
<feature type="active site" evidence="7">
    <location>
        <position position="116"/>
    </location>
</feature>
<keyword evidence="13" id="KW-0645">Protease</keyword>
<feature type="domain" description="Peptidase S11 D-alanyl-D-alanine carboxypeptidase A N-terminal" evidence="12">
    <location>
        <begin position="29"/>
        <end position="248"/>
    </location>
</feature>
<gene>
    <name evidence="13" type="ORF">GGR16_004257</name>
</gene>
<evidence type="ECO:0000256" key="9">
    <source>
        <dbReference type="RuleBase" id="RU004016"/>
    </source>
</evidence>
<evidence type="ECO:0000256" key="3">
    <source>
        <dbReference type="ARBA" id="ARBA00022801"/>
    </source>
</evidence>
<dbReference type="AlphaFoldDB" id="A0A840C1Z5"/>
<evidence type="ECO:0000256" key="6">
    <source>
        <dbReference type="ARBA" id="ARBA00023316"/>
    </source>
</evidence>
<keyword evidence="5" id="KW-0573">Peptidoglycan synthesis</keyword>
<dbReference type="Gene3D" id="3.40.710.10">
    <property type="entry name" value="DD-peptidase/beta-lactamase superfamily"/>
    <property type="match status" value="1"/>
</dbReference>
<evidence type="ECO:0000313" key="14">
    <source>
        <dbReference type="Proteomes" id="UP000577362"/>
    </source>
</evidence>
<evidence type="ECO:0000256" key="8">
    <source>
        <dbReference type="PIRSR" id="PIRSR618044-2"/>
    </source>
</evidence>
<protein>
    <submittedName>
        <fullName evidence="13">D-alanyl-D-alanine carboxypeptidase</fullName>
        <ecNumber evidence="13">3.4.16.4</ecNumber>
    </submittedName>
</protein>
<name>A0A840C1Z5_9HYPH</name>
<dbReference type="GO" id="GO:0071555">
    <property type="term" value="P:cell wall organization"/>
    <property type="evidence" value="ECO:0007669"/>
    <property type="project" value="UniProtKB-KW"/>
</dbReference>
<accession>A0A840C1Z5</accession>
<dbReference type="GO" id="GO:0009252">
    <property type="term" value="P:peptidoglycan biosynthetic process"/>
    <property type="evidence" value="ECO:0007669"/>
    <property type="project" value="UniProtKB-KW"/>
</dbReference>
<dbReference type="GO" id="GO:0008360">
    <property type="term" value="P:regulation of cell shape"/>
    <property type="evidence" value="ECO:0007669"/>
    <property type="project" value="UniProtKB-KW"/>
</dbReference>
<evidence type="ECO:0000313" key="13">
    <source>
        <dbReference type="EMBL" id="MBB4019210.1"/>
    </source>
</evidence>
<feature type="chain" id="PRO_5032307838" evidence="11">
    <location>
        <begin position="30"/>
        <end position="430"/>
    </location>
</feature>
<evidence type="ECO:0000256" key="10">
    <source>
        <dbReference type="SAM" id="MobiDB-lite"/>
    </source>
</evidence>
<dbReference type="PRINTS" id="PR00725">
    <property type="entry name" value="DADACBPTASE1"/>
</dbReference>
<keyword evidence="2 11" id="KW-0732">Signal</keyword>
<dbReference type="Pfam" id="PF00768">
    <property type="entry name" value="Peptidase_S11"/>
    <property type="match status" value="1"/>
</dbReference>
<evidence type="ECO:0000256" key="7">
    <source>
        <dbReference type="PIRSR" id="PIRSR618044-1"/>
    </source>
</evidence>
<keyword evidence="13" id="KW-0121">Carboxypeptidase</keyword>